<dbReference type="Proteomes" id="UP001497535">
    <property type="component" value="Unassembled WGS sequence"/>
</dbReference>
<protein>
    <submittedName>
        <fullName evidence="1">Uncharacterized protein</fullName>
    </submittedName>
</protein>
<sequence length="83" mass="9396">MLTLMLNIKFSDIPLAANRLISVFRQITSKILITHLTFTPKSAQIPLSSAFPDNTLSIHIVFLKNIKFTEILISLQIHCSLLF</sequence>
<evidence type="ECO:0000313" key="1">
    <source>
        <dbReference type="EMBL" id="CAK5106365.1"/>
    </source>
</evidence>
<proteinExistence type="predicted"/>
<accession>A0ACB1AXC4</accession>
<gene>
    <name evidence="1" type="ORF">MENTE1834_LOCUS43447</name>
</gene>
<reference evidence="1" key="1">
    <citation type="submission" date="2023-11" db="EMBL/GenBank/DDBJ databases">
        <authorList>
            <person name="Poullet M."/>
        </authorList>
    </citation>
    <scope>NUCLEOTIDE SEQUENCE</scope>
    <source>
        <strain evidence="1">E1834</strain>
    </source>
</reference>
<organism evidence="1 2">
    <name type="scientific">Meloidogyne enterolobii</name>
    <name type="common">Root-knot nematode worm</name>
    <name type="synonym">Meloidogyne mayaguensis</name>
    <dbReference type="NCBI Taxonomy" id="390850"/>
    <lineage>
        <taxon>Eukaryota</taxon>
        <taxon>Metazoa</taxon>
        <taxon>Ecdysozoa</taxon>
        <taxon>Nematoda</taxon>
        <taxon>Chromadorea</taxon>
        <taxon>Rhabditida</taxon>
        <taxon>Tylenchina</taxon>
        <taxon>Tylenchomorpha</taxon>
        <taxon>Tylenchoidea</taxon>
        <taxon>Meloidogynidae</taxon>
        <taxon>Meloidogyninae</taxon>
        <taxon>Meloidogyne</taxon>
    </lineage>
</organism>
<keyword evidence="2" id="KW-1185">Reference proteome</keyword>
<comment type="caution">
    <text evidence="1">The sequence shown here is derived from an EMBL/GenBank/DDBJ whole genome shotgun (WGS) entry which is preliminary data.</text>
</comment>
<evidence type="ECO:0000313" key="2">
    <source>
        <dbReference type="Proteomes" id="UP001497535"/>
    </source>
</evidence>
<name>A0ACB1AXC4_MELEN</name>
<dbReference type="EMBL" id="CAVMJV010000122">
    <property type="protein sequence ID" value="CAK5106365.1"/>
    <property type="molecule type" value="Genomic_DNA"/>
</dbReference>